<name>K0TBW3_THAOC</name>
<feature type="region of interest" description="Disordered" evidence="1">
    <location>
        <begin position="233"/>
        <end position="252"/>
    </location>
</feature>
<evidence type="ECO:0000313" key="3">
    <source>
        <dbReference type="Proteomes" id="UP000266841"/>
    </source>
</evidence>
<dbReference type="EMBL" id="AGNL01002491">
    <property type="protein sequence ID" value="EJK76168.1"/>
    <property type="molecule type" value="Genomic_DNA"/>
</dbReference>
<dbReference type="Proteomes" id="UP000266841">
    <property type="component" value="Unassembled WGS sequence"/>
</dbReference>
<protein>
    <submittedName>
        <fullName evidence="2">Uncharacterized protein</fullName>
    </submittedName>
</protein>
<dbReference type="eggNOG" id="ENOG502T1SD">
    <property type="taxonomic scope" value="Eukaryota"/>
</dbReference>
<evidence type="ECO:0000313" key="2">
    <source>
        <dbReference type="EMBL" id="EJK76168.1"/>
    </source>
</evidence>
<keyword evidence="3" id="KW-1185">Reference proteome</keyword>
<comment type="caution">
    <text evidence="2">The sequence shown here is derived from an EMBL/GenBank/DDBJ whole genome shotgun (WGS) entry which is preliminary data.</text>
</comment>
<dbReference type="AlphaFoldDB" id="K0TBW3"/>
<proteinExistence type="predicted"/>
<evidence type="ECO:0000256" key="1">
    <source>
        <dbReference type="SAM" id="MobiDB-lite"/>
    </source>
</evidence>
<sequence>MPVPIIGPTRYFSYSAAAALLTAPPSRSVVRGMASAASLIDQIENSNQRKTRTLLPWYCRTTAYPRLLRNFYIFDLQQGVAVMTILDPMLYDFQPQVKTPDPKFFELHVEVSPRHLQQDPRGALPTHNKRIGCSGAQNPLIANFVPASGIFTWGLDPQTPACLGFEIQNNRTAGDKEKKVANLRQCNPLASATKRGNGKDTACHNTFHRLRRTTRRTSTHNKIMERRGGALAPADSPQLITSTPTGTVARPTASENDDIARLEEEAMATMRKYSRDWFFFDRKLKAASDELGAAREDRDLFPSDIESDLPRGIPATVLVHDVGDVCASTTKDGSQLKYSEDDKRKEYKRIEDEIARLPKFSGIWFSLK</sequence>
<gene>
    <name evidence="2" type="ORF">THAOC_02090</name>
</gene>
<accession>K0TBW3</accession>
<reference evidence="2 3" key="1">
    <citation type="journal article" date="2012" name="Genome Biol.">
        <title>Genome and low-iron response of an oceanic diatom adapted to chronic iron limitation.</title>
        <authorList>
            <person name="Lommer M."/>
            <person name="Specht M."/>
            <person name="Roy A.S."/>
            <person name="Kraemer L."/>
            <person name="Andreson R."/>
            <person name="Gutowska M.A."/>
            <person name="Wolf J."/>
            <person name="Bergner S.V."/>
            <person name="Schilhabel M.B."/>
            <person name="Klostermeier U.C."/>
            <person name="Beiko R.G."/>
            <person name="Rosenstiel P."/>
            <person name="Hippler M."/>
            <person name="Laroche J."/>
        </authorList>
    </citation>
    <scope>NUCLEOTIDE SEQUENCE [LARGE SCALE GENOMIC DNA]</scope>
    <source>
        <strain evidence="2 3">CCMP1005</strain>
    </source>
</reference>
<organism evidence="2 3">
    <name type="scientific">Thalassiosira oceanica</name>
    <name type="common">Marine diatom</name>
    <dbReference type="NCBI Taxonomy" id="159749"/>
    <lineage>
        <taxon>Eukaryota</taxon>
        <taxon>Sar</taxon>
        <taxon>Stramenopiles</taxon>
        <taxon>Ochrophyta</taxon>
        <taxon>Bacillariophyta</taxon>
        <taxon>Coscinodiscophyceae</taxon>
        <taxon>Thalassiosirophycidae</taxon>
        <taxon>Thalassiosirales</taxon>
        <taxon>Thalassiosiraceae</taxon>
        <taxon>Thalassiosira</taxon>
    </lineage>
</organism>